<dbReference type="PANTHER" id="PTHR35908">
    <property type="entry name" value="HYPOTHETICAL FUSION PROTEIN"/>
    <property type="match status" value="1"/>
</dbReference>
<dbReference type="SUPFAM" id="SSF54593">
    <property type="entry name" value="Glyoxalase/Bleomycin resistance protein/Dihydroxybiphenyl dioxygenase"/>
    <property type="match status" value="1"/>
</dbReference>
<evidence type="ECO:0000259" key="2">
    <source>
        <dbReference type="Pfam" id="PF18029"/>
    </source>
</evidence>
<gene>
    <name evidence="3" type="ORF">FHW14_000453</name>
</gene>
<feature type="compositionally biased region" description="Basic and acidic residues" evidence="1">
    <location>
        <begin position="134"/>
        <end position="148"/>
    </location>
</feature>
<proteinExistence type="predicted"/>
<name>A0A839PQJ4_9MICO</name>
<evidence type="ECO:0000313" key="4">
    <source>
        <dbReference type="Proteomes" id="UP000590811"/>
    </source>
</evidence>
<feature type="region of interest" description="Disordered" evidence="1">
    <location>
        <begin position="128"/>
        <end position="148"/>
    </location>
</feature>
<dbReference type="InterPro" id="IPR041581">
    <property type="entry name" value="Glyoxalase_6"/>
</dbReference>
<dbReference type="PANTHER" id="PTHR35908:SF1">
    <property type="entry name" value="CONSERVED PROTEIN"/>
    <property type="match status" value="1"/>
</dbReference>
<dbReference type="EMBL" id="JACHVT010000001">
    <property type="protein sequence ID" value="MBB2985313.1"/>
    <property type="molecule type" value="Genomic_DNA"/>
</dbReference>
<keyword evidence="3" id="KW-0560">Oxidoreductase</keyword>
<dbReference type="GO" id="GO:0016829">
    <property type="term" value="F:lyase activity"/>
    <property type="evidence" value="ECO:0007669"/>
    <property type="project" value="UniProtKB-KW"/>
</dbReference>
<dbReference type="CDD" id="cd06587">
    <property type="entry name" value="VOC"/>
    <property type="match status" value="1"/>
</dbReference>
<dbReference type="Proteomes" id="UP000590811">
    <property type="component" value="Unassembled WGS sequence"/>
</dbReference>
<dbReference type="RefSeq" id="WP_184507606.1">
    <property type="nucleotide sequence ID" value="NZ_JACHVT010000001.1"/>
</dbReference>
<sequence>MPLRTTKHWFGVVLDCPDAPALADFYERLLGWRVFTRTPEWATLAPSADRGYNLAFATEPNYERPVWPSEPGRQGMMLHLDLEVDDLDVAVAYALSCGAEEATFQPQSDVCVMLDPAGHPFCLYLDPADEDAEKDGADPEKAQDPSSS</sequence>
<keyword evidence="3" id="KW-0456">Lyase</keyword>
<dbReference type="AlphaFoldDB" id="A0A839PQJ4"/>
<evidence type="ECO:0000256" key="1">
    <source>
        <dbReference type="SAM" id="MobiDB-lite"/>
    </source>
</evidence>
<comment type="caution">
    <text evidence="3">The sequence shown here is derived from an EMBL/GenBank/DDBJ whole genome shotgun (WGS) entry which is preliminary data.</text>
</comment>
<feature type="domain" description="Glyoxalase-like" evidence="2">
    <location>
        <begin position="12"/>
        <end position="123"/>
    </location>
</feature>
<organism evidence="3 4">
    <name type="scientific">Terracoccus luteus</name>
    <dbReference type="NCBI Taxonomy" id="53356"/>
    <lineage>
        <taxon>Bacteria</taxon>
        <taxon>Bacillati</taxon>
        <taxon>Actinomycetota</taxon>
        <taxon>Actinomycetes</taxon>
        <taxon>Micrococcales</taxon>
        <taxon>Intrasporangiaceae</taxon>
        <taxon>Terracoccus</taxon>
    </lineage>
</organism>
<protein>
    <submittedName>
        <fullName evidence="3">Catechol 2,3-dioxygenase-like lactoylglutathione lyase family enzyme</fullName>
    </submittedName>
</protein>
<dbReference type="Pfam" id="PF18029">
    <property type="entry name" value="Glyoxalase_6"/>
    <property type="match status" value="1"/>
</dbReference>
<reference evidence="3 4" key="1">
    <citation type="submission" date="2020-08" db="EMBL/GenBank/DDBJ databases">
        <title>Genomic Encyclopedia of Type Strains, Phase IV (KMG-V): Genome sequencing to study the core and pangenomes of soil and plant-associated prokaryotes.</title>
        <authorList>
            <person name="Whitman W."/>
        </authorList>
    </citation>
    <scope>NUCLEOTIDE SEQUENCE [LARGE SCALE GENOMIC DNA]</scope>
    <source>
        <strain evidence="3 4">B3ACCR2</strain>
    </source>
</reference>
<dbReference type="GO" id="GO:0051213">
    <property type="term" value="F:dioxygenase activity"/>
    <property type="evidence" value="ECO:0007669"/>
    <property type="project" value="UniProtKB-KW"/>
</dbReference>
<evidence type="ECO:0000313" key="3">
    <source>
        <dbReference type="EMBL" id="MBB2985313.1"/>
    </source>
</evidence>
<dbReference type="Gene3D" id="3.10.180.10">
    <property type="entry name" value="2,3-Dihydroxybiphenyl 1,2-Dioxygenase, domain 1"/>
    <property type="match status" value="1"/>
</dbReference>
<dbReference type="InterPro" id="IPR029068">
    <property type="entry name" value="Glyas_Bleomycin-R_OHBP_Dase"/>
</dbReference>
<keyword evidence="3" id="KW-0223">Dioxygenase</keyword>
<accession>A0A839PQJ4</accession>